<dbReference type="InterPro" id="IPR038116">
    <property type="entry name" value="TrpR-like_sf"/>
</dbReference>
<dbReference type="InterPro" id="IPR000831">
    <property type="entry name" value="Trp_repress"/>
</dbReference>
<dbReference type="AlphaFoldDB" id="A0A1F5JS59"/>
<dbReference type="InterPro" id="IPR013368">
    <property type="entry name" value="YecD_YerC"/>
</dbReference>
<sequence length="152" mass="17577">MGRISRRRIDPEIEERIFEIFWDYLATLKKPEGIHEFLVSLLSYTEQVMFSKRLAIAVLLTRGYNYRDIDETLKVSTSTVGTVHKQLLVGAPGYTKAVNKILTKEKIENVFNTLDEILIKMSGPKRYGSLTWEQKSKRGKVLSKRQRKLSAL</sequence>
<dbReference type="Gene3D" id="1.10.1270.10">
    <property type="entry name" value="TrpR-like"/>
    <property type="match status" value="1"/>
</dbReference>
<evidence type="ECO:0000313" key="1">
    <source>
        <dbReference type="EMBL" id="OGE31454.1"/>
    </source>
</evidence>
<evidence type="ECO:0000313" key="2">
    <source>
        <dbReference type="Proteomes" id="UP000176902"/>
    </source>
</evidence>
<dbReference type="STRING" id="1797768.A3C59_02325"/>
<name>A0A1F5JS59_9BACT</name>
<gene>
    <name evidence="1" type="ORF">A3C59_02325</name>
</gene>
<comment type="caution">
    <text evidence="1">The sequence shown here is derived from an EMBL/GenBank/DDBJ whole genome shotgun (WGS) entry which is preliminary data.</text>
</comment>
<dbReference type="PANTHER" id="PTHR40080">
    <property type="entry name" value="LMO1763 PROTEIN"/>
    <property type="match status" value="1"/>
</dbReference>
<evidence type="ECO:0008006" key="3">
    <source>
        <dbReference type="Google" id="ProtNLM"/>
    </source>
</evidence>
<proteinExistence type="predicted"/>
<dbReference type="Proteomes" id="UP000176902">
    <property type="component" value="Unassembled WGS sequence"/>
</dbReference>
<dbReference type="GO" id="GO:0003700">
    <property type="term" value="F:DNA-binding transcription factor activity"/>
    <property type="evidence" value="ECO:0007669"/>
    <property type="project" value="InterPro"/>
</dbReference>
<protein>
    <recommendedName>
        <fullName evidence="3">TrpR like protein, YerC/YecD</fullName>
    </recommendedName>
</protein>
<dbReference type="InterPro" id="IPR010921">
    <property type="entry name" value="Trp_repressor/repl_initiator"/>
</dbReference>
<organism evidence="1 2">
    <name type="scientific">Candidatus Daviesbacteria bacterium RIFCSPHIGHO2_02_FULL_36_13</name>
    <dbReference type="NCBI Taxonomy" id="1797768"/>
    <lineage>
        <taxon>Bacteria</taxon>
        <taxon>Candidatus Daviesiibacteriota</taxon>
    </lineage>
</organism>
<accession>A0A1F5JS59</accession>
<dbReference type="GO" id="GO:0043565">
    <property type="term" value="F:sequence-specific DNA binding"/>
    <property type="evidence" value="ECO:0007669"/>
    <property type="project" value="InterPro"/>
</dbReference>
<dbReference type="PANTHER" id="PTHR40080:SF1">
    <property type="entry name" value="TRPR-LIKE PROTEIN YERC_YECD"/>
    <property type="match status" value="1"/>
</dbReference>
<dbReference type="Pfam" id="PF01371">
    <property type="entry name" value="Trp_repressor"/>
    <property type="match status" value="1"/>
</dbReference>
<dbReference type="SUPFAM" id="SSF48295">
    <property type="entry name" value="TrpR-like"/>
    <property type="match status" value="1"/>
</dbReference>
<dbReference type="EMBL" id="MFCV01000039">
    <property type="protein sequence ID" value="OGE31454.1"/>
    <property type="molecule type" value="Genomic_DNA"/>
</dbReference>
<reference evidence="1 2" key="1">
    <citation type="journal article" date="2016" name="Nat. Commun.">
        <title>Thousands of microbial genomes shed light on interconnected biogeochemical processes in an aquifer system.</title>
        <authorList>
            <person name="Anantharaman K."/>
            <person name="Brown C.T."/>
            <person name="Hug L.A."/>
            <person name="Sharon I."/>
            <person name="Castelle C.J."/>
            <person name="Probst A.J."/>
            <person name="Thomas B.C."/>
            <person name="Singh A."/>
            <person name="Wilkins M.J."/>
            <person name="Karaoz U."/>
            <person name="Brodie E.L."/>
            <person name="Williams K.H."/>
            <person name="Hubbard S.S."/>
            <person name="Banfield J.F."/>
        </authorList>
    </citation>
    <scope>NUCLEOTIDE SEQUENCE [LARGE SCALE GENOMIC DNA]</scope>
</reference>